<dbReference type="InterPro" id="IPR006153">
    <property type="entry name" value="Cation/H_exchanger_TM"/>
</dbReference>
<reference evidence="11 12" key="1">
    <citation type="submission" date="2020-07" db="EMBL/GenBank/DDBJ databases">
        <title>Sequencing the genomes of 1000 actinobacteria strains.</title>
        <authorList>
            <person name="Klenk H.-P."/>
        </authorList>
    </citation>
    <scope>NUCLEOTIDE SEQUENCE [LARGE SCALE GENOMIC DNA]</scope>
    <source>
        <strain evidence="11 12">DSM 23987</strain>
    </source>
</reference>
<dbReference type="RefSeq" id="WP_179422904.1">
    <property type="nucleotide sequence ID" value="NZ_JACCAB010000001.1"/>
</dbReference>
<gene>
    <name evidence="11" type="ORF">BJ986_002950</name>
</gene>
<protein>
    <submittedName>
        <fullName evidence="11">Kef-type K+ transport system membrane component KefB</fullName>
    </submittedName>
</protein>
<keyword evidence="4" id="KW-0050">Antiport</keyword>
<feature type="transmembrane region" description="Helical" evidence="9">
    <location>
        <begin position="55"/>
        <end position="76"/>
    </location>
</feature>
<feature type="transmembrane region" description="Helical" evidence="9">
    <location>
        <begin position="147"/>
        <end position="166"/>
    </location>
</feature>
<feature type="transmembrane region" description="Helical" evidence="9">
    <location>
        <begin position="221"/>
        <end position="250"/>
    </location>
</feature>
<keyword evidence="6 9" id="KW-1133">Transmembrane helix</keyword>
<name>A0A852WGT0_9MICO</name>
<comment type="subcellular location">
    <subcellularLocation>
        <location evidence="1">Membrane</location>
        <topology evidence="1">Multi-pass membrane protein</topology>
    </subcellularLocation>
</comment>
<keyword evidence="8 9" id="KW-0472">Membrane</keyword>
<keyword evidence="3" id="KW-0813">Transport</keyword>
<evidence type="ECO:0000256" key="6">
    <source>
        <dbReference type="ARBA" id="ARBA00022989"/>
    </source>
</evidence>
<feature type="domain" description="Cation/H+ exchanger transmembrane" evidence="10">
    <location>
        <begin position="11"/>
        <end position="363"/>
    </location>
</feature>
<evidence type="ECO:0000256" key="2">
    <source>
        <dbReference type="ARBA" id="ARBA00005551"/>
    </source>
</evidence>
<dbReference type="PANTHER" id="PTHR43562:SF1">
    <property type="entry name" value="NA(+)_H(+) ANTIPORTER YJBQ-RELATED"/>
    <property type="match status" value="1"/>
</dbReference>
<evidence type="ECO:0000256" key="9">
    <source>
        <dbReference type="SAM" id="Phobius"/>
    </source>
</evidence>
<dbReference type="GO" id="GO:1902600">
    <property type="term" value="P:proton transmembrane transport"/>
    <property type="evidence" value="ECO:0007669"/>
    <property type="project" value="InterPro"/>
</dbReference>
<dbReference type="Proteomes" id="UP000573599">
    <property type="component" value="Unassembled WGS sequence"/>
</dbReference>
<feature type="transmembrane region" description="Helical" evidence="9">
    <location>
        <begin position="262"/>
        <end position="282"/>
    </location>
</feature>
<feature type="transmembrane region" description="Helical" evidence="9">
    <location>
        <begin position="172"/>
        <end position="192"/>
    </location>
</feature>
<keyword evidence="7" id="KW-0406">Ion transport</keyword>
<dbReference type="Gene3D" id="1.20.1530.20">
    <property type="match status" value="1"/>
</dbReference>
<keyword evidence="12" id="KW-1185">Reference proteome</keyword>
<accession>A0A852WGT0</accession>
<proteinExistence type="inferred from homology"/>
<evidence type="ECO:0000256" key="7">
    <source>
        <dbReference type="ARBA" id="ARBA00023065"/>
    </source>
</evidence>
<comment type="caution">
    <text evidence="11">The sequence shown here is derived from an EMBL/GenBank/DDBJ whole genome shotgun (WGS) entry which is preliminary data.</text>
</comment>
<dbReference type="InterPro" id="IPR038770">
    <property type="entry name" value="Na+/solute_symporter_sf"/>
</dbReference>
<dbReference type="Pfam" id="PF00999">
    <property type="entry name" value="Na_H_Exchanger"/>
    <property type="match status" value="1"/>
</dbReference>
<evidence type="ECO:0000256" key="1">
    <source>
        <dbReference type="ARBA" id="ARBA00004141"/>
    </source>
</evidence>
<feature type="transmembrane region" description="Helical" evidence="9">
    <location>
        <begin position="351"/>
        <end position="371"/>
    </location>
</feature>
<sequence length="388" mass="39496">MTFAQLALVCAVALLGPLLAVQRLARLPVVVGELAVGIALGATGFRVLDSTNSTFAFLAQVGFALVMLVAGSHVPLRDPALRAGALRGVARAVGIGALSVPVALVLAHLFGTGHTALYAVLLTSSSASLIMPALAGAPLSSRAMVEMVPQIALADAVSIVLLPLVIDPRHVARAAVGAVLVIAGGLVVFALLRTLERRGLRQRVHGVSEENGLAVELRSTLALLFALSAIATVMHVSIMLAGFAMGLALAGLGEPRRLSKQVFALTEGFFAPIFFVWLGSSLNLRELAQHPDAIGLGVALGLSAALVHGMMGFTGQPWPVALVTSAQLGVPVAAATLGTTLGVLHPAENTAILLGALVTVALTAALSGRVVTVARHGAPPQRVTPATG</sequence>
<evidence type="ECO:0000256" key="5">
    <source>
        <dbReference type="ARBA" id="ARBA00022692"/>
    </source>
</evidence>
<feature type="transmembrane region" description="Helical" evidence="9">
    <location>
        <begin position="88"/>
        <end position="110"/>
    </location>
</feature>
<keyword evidence="5 9" id="KW-0812">Transmembrane</keyword>
<organism evidence="11 12">
    <name type="scientific">Pedococcus badiiscoriae</name>
    <dbReference type="NCBI Taxonomy" id="642776"/>
    <lineage>
        <taxon>Bacteria</taxon>
        <taxon>Bacillati</taxon>
        <taxon>Actinomycetota</taxon>
        <taxon>Actinomycetes</taxon>
        <taxon>Micrococcales</taxon>
        <taxon>Intrasporangiaceae</taxon>
        <taxon>Pedococcus</taxon>
    </lineage>
</organism>
<evidence type="ECO:0000256" key="8">
    <source>
        <dbReference type="ARBA" id="ARBA00023136"/>
    </source>
</evidence>
<comment type="similarity">
    <text evidence="2">Belongs to the monovalent cation:proton antiporter 2 (CPA2) transporter (TC 2.A.37) family.</text>
</comment>
<evidence type="ECO:0000313" key="11">
    <source>
        <dbReference type="EMBL" id="NYG08463.1"/>
    </source>
</evidence>
<dbReference type="PANTHER" id="PTHR43562">
    <property type="entry name" value="NAPA-TYPE SODIUM/HYDROGEN ANTIPORTER"/>
    <property type="match status" value="1"/>
</dbReference>
<feature type="transmembrane region" description="Helical" evidence="9">
    <location>
        <begin position="320"/>
        <end position="344"/>
    </location>
</feature>
<feature type="transmembrane region" description="Helical" evidence="9">
    <location>
        <begin position="294"/>
        <end position="314"/>
    </location>
</feature>
<evidence type="ECO:0000256" key="4">
    <source>
        <dbReference type="ARBA" id="ARBA00022449"/>
    </source>
</evidence>
<dbReference type="EMBL" id="JACCAB010000001">
    <property type="protein sequence ID" value="NYG08463.1"/>
    <property type="molecule type" value="Genomic_DNA"/>
</dbReference>
<evidence type="ECO:0000313" key="12">
    <source>
        <dbReference type="Proteomes" id="UP000573599"/>
    </source>
</evidence>
<dbReference type="GO" id="GO:0015297">
    <property type="term" value="F:antiporter activity"/>
    <property type="evidence" value="ECO:0007669"/>
    <property type="project" value="UniProtKB-KW"/>
</dbReference>
<evidence type="ECO:0000256" key="3">
    <source>
        <dbReference type="ARBA" id="ARBA00022448"/>
    </source>
</evidence>
<dbReference type="GO" id="GO:0016020">
    <property type="term" value="C:membrane"/>
    <property type="evidence" value="ECO:0007669"/>
    <property type="project" value="UniProtKB-SubCell"/>
</dbReference>
<evidence type="ECO:0000259" key="10">
    <source>
        <dbReference type="Pfam" id="PF00999"/>
    </source>
</evidence>
<feature type="transmembrane region" description="Helical" evidence="9">
    <location>
        <begin position="116"/>
        <end position="135"/>
    </location>
</feature>
<dbReference type="AlphaFoldDB" id="A0A852WGT0"/>